<comment type="pathway">
    <text evidence="4">Carbohydrate metabolism; hexose metabolism.</text>
</comment>
<dbReference type="EMBL" id="DF836300">
    <property type="protein sequence ID" value="GAN01763.1"/>
    <property type="molecule type" value="Genomic_DNA"/>
</dbReference>
<dbReference type="NCBIfam" id="NF007956">
    <property type="entry name" value="PRK10675.1"/>
    <property type="match status" value="1"/>
</dbReference>
<keyword evidence="6 10" id="KW-0413">Isomerase</keyword>
<protein>
    <recommendedName>
        <fullName evidence="10">UDP-glucose 4-epimerase</fullName>
        <ecNumber evidence="10">5.1.3.2</ecNumber>
    </recommendedName>
</protein>
<dbReference type="STRING" id="91626.A0A0C9MIP2"/>
<evidence type="ECO:0000256" key="2">
    <source>
        <dbReference type="ARBA" id="ARBA00001911"/>
    </source>
</evidence>
<dbReference type="SUPFAM" id="SSF51735">
    <property type="entry name" value="NAD(P)-binding Rossmann-fold domains"/>
    <property type="match status" value="1"/>
</dbReference>
<dbReference type="AlphaFoldDB" id="A0A0C9MIP2"/>
<reference evidence="12" key="1">
    <citation type="submission" date="2014-09" db="EMBL/GenBank/DDBJ databases">
        <title>Draft genome sequence of an oleaginous Mucoromycotina fungus Mucor ambiguus NBRC6742.</title>
        <authorList>
            <person name="Takeda I."/>
            <person name="Yamane N."/>
            <person name="Morita T."/>
            <person name="Tamano K."/>
            <person name="Machida M."/>
            <person name="Baker S."/>
            <person name="Koike H."/>
        </authorList>
    </citation>
    <scope>NUCLEOTIDE SEQUENCE</scope>
    <source>
        <strain evidence="12">NBRC 6742</strain>
    </source>
</reference>
<evidence type="ECO:0000256" key="1">
    <source>
        <dbReference type="ARBA" id="ARBA00000083"/>
    </source>
</evidence>
<comment type="function">
    <text evidence="7">Mutarotase converts alpha-aldose to the beta-anomer. It is active on D-glucose, L-arabinose, D-xylose, D-galactose, maltose and lactose.</text>
</comment>
<organism evidence="12">
    <name type="scientific">Mucor ambiguus</name>
    <dbReference type="NCBI Taxonomy" id="91626"/>
    <lineage>
        <taxon>Eukaryota</taxon>
        <taxon>Fungi</taxon>
        <taxon>Fungi incertae sedis</taxon>
        <taxon>Mucoromycota</taxon>
        <taxon>Mucoromycotina</taxon>
        <taxon>Mucoromycetes</taxon>
        <taxon>Mucorales</taxon>
        <taxon>Mucorineae</taxon>
        <taxon>Mucoraceae</taxon>
        <taxon>Mucor</taxon>
    </lineage>
</organism>
<dbReference type="NCBIfam" id="TIGR01179">
    <property type="entry name" value="galE"/>
    <property type="match status" value="1"/>
</dbReference>
<comment type="similarity">
    <text evidence="10">Belongs to the NAD(P)-dependent epimerase/dehydratase family.</text>
</comment>
<sequence>MVQKAVLVTGGAGYIGSHTVIELLNAGREVVIYDNLYNASYEAVRRIEQISGKKPHFYKADILDKKALLEVFSRHPIDSVIHFAGLKAVGESTQIPLDYYYNNITGTIVLLQAMKEANVKNIVFSSSATVYGEPPVIPIPETSPTDAKSPYGRTKLFVEHIIRDLCTAEKDWNAALLRYFNPAGAHPSGNLGENPTGIPNNLMPYFAQVAIGKREYLSVFGDDYPTRDGTCIRDYIHVVDLAEGHLAALKKLEDNPGCVEYNLGTGVGSTVLEMVHAFEKAVGRELPYKITPRRPGDVPDLTADPAKALKELGWKVKFSLEEACASLWNWQSKNPEGLEGYPSEAPSECVINYL</sequence>
<comment type="similarity">
    <text evidence="8">In the N-terminal section; belongs to the NAD(P)-dependent epimerase/dehydratase family.</text>
</comment>
<dbReference type="CDD" id="cd05247">
    <property type="entry name" value="UDP_G4E_1_SDR_e"/>
    <property type="match status" value="1"/>
</dbReference>
<keyword evidence="10" id="KW-0119">Carbohydrate metabolism</keyword>
<dbReference type="InterPro" id="IPR005886">
    <property type="entry name" value="UDP_G4E"/>
</dbReference>
<evidence type="ECO:0000256" key="8">
    <source>
        <dbReference type="ARBA" id="ARBA00037955"/>
    </source>
</evidence>
<comment type="catalytic activity">
    <reaction evidence="1 10">
        <text>UDP-alpha-D-glucose = UDP-alpha-D-galactose</text>
        <dbReference type="Rhea" id="RHEA:22168"/>
        <dbReference type="ChEBI" id="CHEBI:58885"/>
        <dbReference type="ChEBI" id="CHEBI:66914"/>
        <dbReference type="EC" id="5.1.3.2"/>
    </reaction>
</comment>
<evidence type="ECO:0000313" key="13">
    <source>
        <dbReference type="Proteomes" id="UP000053815"/>
    </source>
</evidence>
<dbReference type="UniPathway" id="UPA00214"/>
<evidence type="ECO:0000256" key="10">
    <source>
        <dbReference type="RuleBase" id="RU366046"/>
    </source>
</evidence>
<comment type="pathway">
    <text evidence="3 10">Carbohydrate metabolism; galactose metabolism.</text>
</comment>
<evidence type="ECO:0000256" key="4">
    <source>
        <dbReference type="ARBA" id="ARBA00005028"/>
    </source>
</evidence>
<dbReference type="InterPro" id="IPR036291">
    <property type="entry name" value="NAD(P)-bd_dom_sf"/>
</dbReference>
<evidence type="ECO:0000256" key="3">
    <source>
        <dbReference type="ARBA" id="ARBA00004947"/>
    </source>
</evidence>
<proteinExistence type="inferred from homology"/>
<dbReference type="GO" id="GO:0005829">
    <property type="term" value="C:cytosol"/>
    <property type="evidence" value="ECO:0007669"/>
    <property type="project" value="EnsemblFungi"/>
</dbReference>
<evidence type="ECO:0000256" key="5">
    <source>
        <dbReference type="ARBA" id="ARBA00023027"/>
    </source>
</evidence>
<dbReference type="Pfam" id="PF16363">
    <property type="entry name" value="GDP_Man_Dehyd"/>
    <property type="match status" value="1"/>
</dbReference>
<evidence type="ECO:0000313" key="12">
    <source>
        <dbReference type="EMBL" id="GAN01763.1"/>
    </source>
</evidence>
<dbReference type="Gene3D" id="3.40.50.720">
    <property type="entry name" value="NAD(P)-binding Rossmann-like Domain"/>
    <property type="match status" value="1"/>
</dbReference>
<dbReference type="GO" id="GO:0033499">
    <property type="term" value="P:galactose catabolic process via UDP-galactose, Leloir pathway"/>
    <property type="evidence" value="ECO:0007669"/>
    <property type="project" value="EnsemblFungi"/>
</dbReference>
<feature type="domain" description="NAD(P)-binding" evidence="11">
    <location>
        <begin position="7"/>
        <end position="325"/>
    </location>
</feature>
<comment type="similarity">
    <text evidence="9">In the C-terminal section; belongs to the aldose epimerase family.</text>
</comment>
<comment type="cofactor">
    <cofactor evidence="2 10">
        <name>NAD(+)</name>
        <dbReference type="ChEBI" id="CHEBI:57540"/>
    </cofactor>
</comment>
<comment type="subunit">
    <text evidence="10">Homodimer.</text>
</comment>
<dbReference type="Gene3D" id="3.90.25.10">
    <property type="entry name" value="UDP-galactose 4-epimerase, domain 1"/>
    <property type="match status" value="1"/>
</dbReference>
<dbReference type="Proteomes" id="UP000053815">
    <property type="component" value="Unassembled WGS sequence"/>
</dbReference>
<name>A0A0C9MIP2_9FUNG</name>
<dbReference type="InterPro" id="IPR016040">
    <property type="entry name" value="NAD(P)-bd_dom"/>
</dbReference>
<evidence type="ECO:0000256" key="7">
    <source>
        <dbReference type="ARBA" id="ARBA00037676"/>
    </source>
</evidence>
<dbReference type="GO" id="GO:0003978">
    <property type="term" value="F:UDP-glucose 4-epimerase activity"/>
    <property type="evidence" value="ECO:0007669"/>
    <property type="project" value="UniProtKB-UniRule"/>
</dbReference>
<dbReference type="PANTHER" id="PTHR43725">
    <property type="entry name" value="UDP-GLUCOSE 4-EPIMERASE"/>
    <property type="match status" value="1"/>
</dbReference>
<keyword evidence="5 10" id="KW-0520">NAD</keyword>
<dbReference type="EC" id="5.1.3.2" evidence="10"/>
<evidence type="ECO:0000256" key="6">
    <source>
        <dbReference type="ARBA" id="ARBA00023235"/>
    </source>
</evidence>
<dbReference type="OrthoDB" id="9402762at2759"/>
<dbReference type="GO" id="GO:0004034">
    <property type="term" value="F:aldose 1-epimerase activity"/>
    <property type="evidence" value="ECO:0007669"/>
    <property type="project" value="EnsemblFungi"/>
</dbReference>
<accession>A0A0C9MIP2</accession>
<evidence type="ECO:0000259" key="11">
    <source>
        <dbReference type="Pfam" id="PF16363"/>
    </source>
</evidence>
<gene>
    <name evidence="12" type="ORF">MAM1_0011d01198</name>
</gene>
<evidence type="ECO:0000256" key="9">
    <source>
        <dbReference type="ARBA" id="ARBA00038238"/>
    </source>
</evidence>
<dbReference type="PANTHER" id="PTHR43725:SF47">
    <property type="entry name" value="UDP-GLUCOSE 4-EPIMERASE"/>
    <property type="match status" value="1"/>
</dbReference>
<keyword evidence="13" id="KW-1185">Reference proteome</keyword>